<comment type="caution">
    <text evidence="2">The sequence shown here is derived from an EMBL/GenBank/DDBJ whole genome shotgun (WGS) entry which is preliminary data.</text>
</comment>
<dbReference type="Proteomes" id="UP000776164">
    <property type="component" value="Unassembled WGS sequence"/>
</dbReference>
<keyword evidence="3" id="KW-1185">Reference proteome</keyword>
<dbReference type="Gene3D" id="3.90.550.10">
    <property type="entry name" value="Spore Coat Polysaccharide Biosynthesis Protein SpsA, Chain A"/>
    <property type="match status" value="1"/>
</dbReference>
<feature type="domain" description="Glycosyltransferase 2-like" evidence="1">
    <location>
        <begin position="2"/>
        <end position="97"/>
    </location>
</feature>
<proteinExistence type="predicted"/>
<dbReference type="CDD" id="cd00761">
    <property type="entry name" value="Glyco_tranf_GTA_type"/>
    <property type="match status" value="1"/>
</dbReference>
<dbReference type="RefSeq" id="WP_205110896.1">
    <property type="nucleotide sequence ID" value="NZ_BAAAHT010000001.1"/>
</dbReference>
<dbReference type="EMBL" id="JAFBBU010000001">
    <property type="protein sequence ID" value="MBM7473425.1"/>
    <property type="molecule type" value="Genomic_DNA"/>
</dbReference>
<dbReference type="InterPro" id="IPR029044">
    <property type="entry name" value="Nucleotide-diphossugar_trans"/>
</dbReference>
<reference evidence="2 3" key="1">
    <citation type="submission" date="2021-01" db="EMBL/GenBank/DDBJ databases">
        <title>Sequencing the genomes of 1000 actinobacteria strains.</title>
        <authorList>
            <person name="Klenk H.-P."/>
        </authorList>
    </citation>
    <scope>NUCLEOTIDE SEQUENCE [LARGE SCALE GENOMIC DNA]</scope>
    <source>
        <strain evidence="2 3">DSM 13057</strain>
    </source>
</reference>
<sequence length="292" mass="31764">MIPTIGRSELRRAVDTALAQSIPPFQVIVVADTADQIDVPESPSVRVLRVGPRAGGNVARQQGIYAAETAYVALLDDDDEWLPNHLANFAELVRSSGHSEDSDWIFSSPVIARYSDGASDEVWPSEAISRAESIAQYLFRKHKVRGGIGFAQASTLVFPRSLGIEIPFNPGFKFHQDVGWLNQISKDMPEVELLQPAEPAVIHHISAGGVSKSITAPKSIAWAVENLDPEDKRTIGDFISVHSMQAAKNQASLNEMFRTLRTAHKLGKPGIPSTIYSVALTGRVALGKIGRH</sequence>
<dbReference type="InterPro" id="IPR001173">
    <property type="entry name" value="Glyco_trans_2-like"/>
</dbReference>
<gene>
    <name evidence="2" type="ORF">JOE66_003059</name>
</gene>
<organism evidence="2 3">
    <name type="scientific">Subtercola frigoramans</name>
    <dbReference type="NCBI Taxonomy" id="120298"/>
    <lineage>
        <taxon>Bacteria</taxon>
        <taxon>Bacillati</taxon>
        <taxon>Actinomycetota</taxon>
        <taxon>Actinomycetes</taxon>
        <taxon>Micrococcales</taxon>
        <taxon>Microbacteriaceae</taxon>
        <taxon>Subtercola</taxon>
    </lineage>
</organism>
<name>A0ABS2L8K4_9MICO</name>
<evidence type="ECO:0000313" key="2">
    <source>
        <dbReference type="EMBL" id="MBM7473425.1"/>
    </source>
</evidence>
<evidence type="ECO:0000313" key="3">
    <source>
        <dbReference type="Proteomes" id="UP000776164"/>
    </source>
</evidence>
<accession>A0ABS2L8K4</accession>
<evidence type="ECO:0000259" key="1">
    <source>
        <dbReference type="Pfam" id="PF00535"/>
    </source>
</evidence>
<protein>
    <recommendedName>
        <fullName evidence="1">Glycosyltransferase 2-like domain-containing protein</fullName>
    </recommendedName>
</protein>
<dbReference type="SUPFAM" id="SSF53448">
    <property type="entry name" value="Nucleotide-diphospho-sugar transferases"/>
    <property type="match status" value="1"/>
</dbReference>
<dbReference type="Pfam" id="PF00535">
    <property type="entry name" value="Glycos_transf_2"/>
    <property type="match status" value="1"/>
</dbReference>